<reference evidence="2" key="1">
    <citation type="submission" date="2019-10" db="EMBL/GenBank/DDBJ databases">
        <authorList>
            <consortium name="DOE Joint Genome Institute"/>
            <person name="Kuo A."/>
            <person name="Miyauchi S."/>
            <person name="Kiss E."/>
            <person name="Drula E."/>
            <person name="Kohler A."/>
            <person name="Sanchez-Garcia M."/>
            <person name="Andreopoulos B."/>
            <person name="Barry K.W."/>
            <person name="Bonito G."/>
            <person name="Buee M."/>
            <person name="Carver A."/>
            <person name="Chen C."/>
            <person name="Cichocki N."/>
            <person name="Clum A."/>
            <person name="Culley D."/>
            <person name="Crous P.W."/>
            <person name="Fauchery L."/>
            <person name="Girlanda M."/>
            <person name="Hayes R."/>
            <person name="Keri Z."/>
            <person name="LaButti K."/>
            <person name="Lipzen A."/>
            <person name="Lombard V."/>
            <person name="Magnuson J."/>
            <person name="Maillard F."/>
            <person name="Morin E."/>
            <person name="Murat C."/>
            <person name="Nolan M."/>
            <person name="Ohm R."/>
            <person name="Pangilinan J."/>
            <person name="Pereira M."/>
            <person name="Perotto S."/>
            <person name="Peter M."/>
            <person name="Riley R."/>
            <person name="Sitrit Y."/>
            <person name="Stielow B."/>
            <person name="Szollosi G."/>
            <person name="Zifcakova L."/>
            <person name="Stursova M."/>
            <person name="Spatafora J.W."/>
            <person name="Tedersoo L."/>
            <person name="Vaario L.-M."/>
            <person name="Yamada A."/>
            <person name="Yan M."/>
            <person name="Wang P."/>
            <person name="Xu J."/>
            <person name="Bruns T."/>
            <person name="Baldrian P."/>
            <person name="Vilgalys R."/>
            <person name="Henrissat B."/>
            <person name="Grigoriev I.V."/>
            <person name="Hibbett D."/>
            <person name="Nagy L.G."/>
            <person name="Martin F.M."/>
        </authorList>
    </citation>
    <scope>NUCLEOTIDE SEQUENCE</scope>
    <source>
        <strain evidence="2">BED1</strain>
    </source>
</reference>
<feature type="transmembrane region" description="Helical" evidence="1">
    <location>
        <begin position="140"/>
        <end position="163"/>
    </location>
</feature>
<feature type="transmembrane region" description="Helical" evidence="1">
    <location>
        <begin position="20"/>
        <end position="39"/>
    </location>
</feature>
<dbReference type="Proteomes" id="UP001194468">
    <property type="component" value="Unassembled WGS sequence"/>
</dbReference>
<evidence type="ECO:0000256" key="1">
    <source>
        <dbReference type="SAM" id="Phobius"/>
    </source>
</evidence>
<feature type="transmembrane region" description="Helical" evidence="1">
    <location>
        <begin position="183"/>
        <end position="204"/>
    </location>
</feature>
<organism evidence="2 3">
    <name type="scientific">Boletus edulis BED1</name>
    <dbReference type="NCBI Taxonomy" id="1328754"/>
    <lineage>
        <taxon>Eukaryota</taxon>
        <taxon>Fungi</taxon>
        <taxon>Dikarya</taxon>
        <taxon>Basidiomycota</taxon>
        <taxon>Agaricomycotina</taxon>
        <taxon>Agaricomycetes</taxon>
        <taxon>Agaricomycetidae</taxon>
        <taxon>Boletales</taxon>
        <taxon>Boletineae</taxon>
        <taxon>Boletaceae</taxon>
        <taxon>Boletoideae</taxon>
        <taxon>Boletus</taxon>
    </lineage>
</organism>
<comment type="caution">
    <text evidence="2">The sequence shown here is derived from an EMBL/GenBank/DDBJ whole genome shotgun (WGS) entry which is preliminary data.</text>
</comment>
<gene>
    <name evidence="2" type="ORF">L210DRAFT_3639097</name>
</gene>
<reference evidence="2" key="2">
    <citation type="journal article" date="2020" name="Nat. Commun.">
        <title>Large-scale genome sequencing of mycorrhizal fungi provides insights into the early evolution of symbiotic traits.</title>
        <authorList>
            <person name="Miyauchi S."/>
            <person name="Kiss E."/>
            <person name="Kuo A."/>
            <person name="Drula E."/>
            <person name="Kohler A."/>
            <person name="Sanchez-Garcia M."/>
            <person name="Morin E."/>
            <person name="Andreopoulos B."/>
            <person name="Barry K.W."/>
            <person name="Bonito G."/>
            <person name="Buee M."/>
            <person name="Carver A."/>
            <person name="Chen C."/>
            <person name="Cichocki N."/>
            <person name="Clum A."/>
            <person name="Culley D."/>
            <person name="Crous P.W."/>
            <person name="Fauchery L."/>
            <person name="Girlanda M."/>
            <person name="Hayes R.D."/>
            <person name="Keri Z."/>
            <person name="LaButti K."/>
            <person name="Lipzen A."/>
            <person name="Lombard V."/>
            <person name="Magnuson J."/>
            <person name="Maillard F."/>
            <person name="Murat C."/>
            <person name="Nolan M."/>
            <person name="Ohm R.A."/>
            <person name="Pangilinan J."/>
            <person name="Pereira M.F."/>
            <person name="Perotto S."/>
            <person name="Peter M."/>
            <person name="Pfister S."/>
            <person name="Riley R."/>
            <person name="Sitrit Y."/>
            <person name="Stielow J.B."/>
            <person name="Szollosi G."/>
            <person name="Zifcakova L."/>
            <person name="Stursova M."/>
            <person name="Spatafora J.W."/>
            <person name="Tedersoo L."/>
            <person name="Vaario L.M."/>
            <person name="Yamada A."/>
            <person name="Yan M."/>
            <person name="Wang P."/>
            <person name="Xu J."/>
            <person name="Bruns T."/>
            <person name="Baldrian P."/>
            <person name="Vilgalys R."/>
            <person name="Dunand C."/>
            <person name="Henrissat B."/>
            <person name="Grigoriev I.V."/>
            <person name="Hibbett D."/>
            <person name="Nagy L.G."/>
            <person name="Martin F.M."/>
        </authorList>
    </citation>
    <scope>NUCLEOTIDE SEQUENCE</scope>
    <source>
        <strain evidence="2">BED1</strain>
    </source>
</reference>
<keyword evidence="1" id="KW-0812">Transmembrane</keyword>
<dbReference type="AlphaFoldDB" id="A0AAD4GME0"/>
<sequence>MSDSSDPNFQPPSIYIEGTWLYGAIVTAICYGVVVVLYAMCARSLWHRIRSREGILKKNWFFFIYVNFVFGLSTLYVAANSQITQMGFINHRDYPGGPGAYEINTASAPLNIAFVVSNWCADALMIWRCIVVYRDSKFHLIVTVFGCLMLLASVVTGSLWVITVSTPAQAANGWMSFSLLFPYLSVSLAINIFICILTVLRLLYHRACISKVLGSGYGVLYASFATMIVESAAVYSICSLLYLVPYAINSPLANAFLQILGEAQVIAPLLIIYRVSEGKAWTRDMATLAPSGSQAMRRLSTQPTPINSQPGRPLNVQLGLTTLQHTGREGSIQSAAEEGKAFKAV</sequence>
<dbReference type="EMBL" id="WHUW01000001">
    <property type="protein sequence ID" value="KAF8452616.1"/>
    <property type="molecule type" value="Genomic_DNA"/>
</dbReference>
<accession>A0AAD4GME0</accession>
<keyword evidence="1" id="KW-1133">Transmembrane helix</keyword>
<keyword evidence="1" id="KW-0472">Membrane</keyword>
<feature type="transmembrane region" description="Helical" evidence="1">
    <location>
        <begin position="216"/>
        <end position="243"/>
    </location>
</feature>
<feature type="transmembrane region" description="Helical" evidence="1">
    <location>
        <begin position="255"/>
        <end position="275"/>
    </location>
</feature>
<proteinExistence type="predicted"/>
<feature type="transmembrane region" description="Helical" evidence="1">
    <location>
        <begin position="60"/>
        <end position="79"/>
    </location>
</feature>
<protein>
    <submittedName>
        <fullName evidence="2">Uncharacterized protein</fullName>
    </submittedName>
</protein>
<name>A0AAD4GME0_BOLED</name>
<evidence type="ECO:0000313" key="2">
    <source>
        <dbReference type="EMBL" id="KAF8452616.1"/>
    </source>
</evidence>
<evidence type="ECO:0000313" key="3">
    <source>
        <dbReference type="Proteomes" id="UP001194468"/>
    </source>
</evidence>
<keyword evidence="3" id="KW-1185">Reference proteome</keyword>